<comment type="caution">
    <text evidence="2">The sequence shown here is derived from an EMBL/GenBank/DDBJ whole genome shotgun (WGS) entry which is preliminary data.</text>
</comment>
<dbReference type="PANTHER" id="PTHR11533">
    <property type="entry name" value="PROTEASE M1 ZINC METALLOPROTEASE"/>
    <property type="match status" value="1"/>
</dbReference>
<gene>
    <name evidence="2" type="ORF">niasHT_020837</name>
</gene>
<dbReference type="Gene3D" id="2.60.40.1730">
    <property type="entry name" value="tricorn interacting facor f3 domain"/>
    <property type="match status" value="1"/>
</dbReference>
<feature type="domain" description="Aminopeptidase N-like N-terminal" evidence="1">
    <location>
        <begin position="3"/>
        <end position="74"/>
    </location>
</feature>
<dbReference type="InterPro" id="IPR042097">
    <property type="entry name" value="Aminopeptidase_N-like_N_sf"/>
</dbReference>
<dbReference type="Pfam" id="PF17900">
    <property type="entry name" value="Peptidase_M1_N"/>
    <property type="match status" value="1"/>
</dbReference>
<dbReference type="SUPFAM" id="SSF63737">
    <property type="entry name" value="Leukotriene A4 hydrolase N-terminal domain"/>
    <property type="match status" value="1"/>
</dbReference>
<dbReference type="InterPro" id="IPR001930">
    <property type="entry name" value="Peptidase_M1"/>
</dbReference>
<dbReference type="InterPro" id="IPR050344">
    <property type="entry name" value="Peptidase_M1_aminopeptidases"/>
</dbReference>
<dbReference type="PANTHER" id="PTHR11533:SF174">
    <property type="entry name" value="PUROMYCIN-SENSITIVE AMINOPEPTIDASE-RELATED"/>
    <property type="match status" value="1"/>
</dbReference>
<evidence type="ECO:0000259" key="1">
    <source>
        <dbReference type="Pfam" id="PF17900"/>
    </source>
</evidence>
<evidence type="ECO:0000313" key="3">
    <source>
        <dbReference type="Proteomes" id="UP001620626"/>
    </source>
</evidence>
<proteinExistence type="predicted"/>
<name>A0ABD2KM07_9BILA</name>
<organism evidence="2 3">
    <name type="scientific">Heterodera trifolii</name>
    <dbReference type="NCBI Taxonomy" id="157864"/>
    <lineage>
        <taxon>Eukaryota</taxon>
        <taxon>Metazoa</taxon>
        <taxon>Ecdysozoa</taxon>
        <taxon>Nematoda</taxon>
        <taxon>Chromadorea</taxon>
        <taxon>Rhabditida</taxon>
        <taxon>Tylenchina</taxon>
        <taxon>Tylenchomorpha</taxon>
        <taxon>Tylenchoidea</taxon>
        <taxon>Heteroderidae</taxon>
        <taxon>Heteroderinae</taxon>
        <taxon>Heterodera</taxon>
    </lineage>
</organism>
<accession>A0ABD2KM07</accession>
<dbReference type="PRINTS" id="PR00756">
    <property type="entry name" value="ALADIPTASE"/>
</dbReference>
<dbReference type="InterPro" id="IPR045357">
    <property type="entry name" value="Aminopeptidase_N-like_N"/>
</dbReference>
<sequence length="90" mass="10321">MMYSNKLKSTYARSAFPCWDEPTYKAEFDIKLEVDKRMTALSNMNVVAEEEGTDGDVTKKLLTFERTPRMSTYLLAFAVGHFEHIEVCGD</sequence>
<dbReference type="Proteomes" id="UP001620626">
    <property type="component" value="Unassembled WGS sequence"/>
</dbReference>
<reference evidence="2 3" key="1">
    <citation type="submission" date="2024-10" db="EMBL/GenBank/DDBJ databases">
        <authorList>
            <person name="Kim D."/>
        </authorList>
    </citation>
    <scope>NUCLEOTIDE SEQUENCE [LARGE SCALE GENOMIC DNA]</scope>
    <source>
        <strain evidence="2">BH-2024</strain>
    </source>
</reference>
<dbReference type="EMBL" id="JBICBT010000725">
    <property type="protein sequence ID" value="KAL3103808.1"/>
    <property type="molecule type" value="Genomic_DNA"/>
</dbReference>
<dbReference type="AlphaFoldDB" id="A0ABD2KM07"/>
<protein>
    <recommendedName>
        <fullName evidence="1">Aminopeptidase N-like N-terminal domain-containing protein</fullName>
    </recommendedName>
</protein>
<keyword evidence="3" id="KW-1185">Reference proteome</keyword>
<evidence type="ECO:0000313" key="2">
    <source>
        <dbReference type="EMBL" id="KAL3103808.1"/>
    </source>
</evidence>